<dbReference type="GO" id="GO:0102965">
    <property type="term" value="F:alcohol-forming long-chain fatty acyl-CoA reductase activity"/>
    <property type="evidence" value="ECO:0007669"/>
    <property type="project" value="UniProtKB-EC"/>
</dbReference>
<evidence type="ECO:0000256" key="7">
    <source>
        <dbReference type="ARBA" id="ARBA00023098"/>
    </source>
</evidence>
<dbReference type="FunFam" id="3.40.50.720:FF:000143">
    <property type="entry name" value="Fatty acyl-CoA reductase"/>
    <property type="match status" value="1"/>
</dbReference>
<gene>
    <name evidence="13" type="ORF">CEUTPL_LOCUS13130</name>
</gene>
<evidence type="ECO:0000259" key="11">
    <source>
        <dbReference type="Pfam" id="PF03015"/>
    </source>
</evidence>
<evidence type="ECO:0000256" key="3">
    <source>
        <dbReference type="ARBA" id="ARBA00022516"/>
    </source>
</evidence>
<dbReference type="InterPro" id="IPR036291">
    <property type="entry name" value="NAD(P)-bd_dom_sf"/>
</dbReference>
<dbReference type="EMBL" id="OU892284">
    <property type="protein sequence ID" value="CAG9772724.1"/>
    <property type="molecule type" value="Genomic_DNA"/>
</dbReference>
<evidence type="ECO:0000256" key="4">
    <source>
        <dbReference type="ARBA" id="ARBA00022692"/>
    </source>
</evidence>
<dbReference type="SUPFAM" id="SSF51735">
    <property type="entry name" value="NAD(P)-binding Rossmann-fold domains"/>
    <property type="match status" value="1"/>
</dbReference>
<keyword evidence="10" id="KW-0560">Oxidoreductase</keyword>
<keyword evidence="14" id="KW-1185">Reference proteome</keyword>
<dbReference type="OrthoDB" id="429813at2759"/>
<dbReference type="Pfam" id="PF03015">
    <property type="entry name" value="Sterile"/>
    <property type="match status" value="1"/>
</dbReference>
<keyword evidence="6 10" id="KW-1133">Transmembrane helix</keyword>
<dbReference type="Gene3D" id="3.40.50.720">
    <property type="entry name" value="NAD(P)-binding Rossmann-like Domain"/>
    <property type="match status" value="1"/>
</dbReference>
<dbReference type="CDD" id="cd05236">
    <property type="entry name" value="FAR-N_SDR_e"/>
    <property type="match status" value="1"/>
</dbReference>
<evidence type="ECO:0000256" key="9">
    <source>
        <dbReference type="ARBA" id="ARBA00052530"/>
    </source>
</evidence>
<evidence type="ECO:0000256" key="6">
    <source>
        <dbReference type="ARBA" id="ARBA00022989"/>
    </source>
</evidence>
<comment type="function">
    <text evidence="10">Catalyzes the reduction of fatty acyl-CoA to fatty alcohols.</text>
</comment>
<evidence type="ECO:0000256" key="1">
    <source>
        <dbReference type="ARBA" id="ARBA00004141"/>
    </source>
</evidence>
<dbReference type="InterPro" id="IPR033640">
    <property type="entry name" value="FAR_C"/>
</dbReference>
<comment type="similarity">
    <text evidence="2 10">Belongs to the fatty acyl-CoA reductase family.</text>
</comment>
<dbReference type="AlphaFoldDB" id="A0A9N9QRZ3"/>
<keyword evidence="7 10" id="KW-0443">Lipid metabolism</keyword>
<reference evidence="13" key="1">
    <citation type="submission" date="2022-01" db="EMBL/GenBank/DDBJ databases">
        <authorList>
            <person name="King R."/>
        </authorList>
    </citation>
    <scope>NUCLEOTIDE SEQUENCE</scope>
</reference>
<dbReference type="CDD" id="cd09071">
    <property type="entry name" value="FAR_C"/>
    <property type="match status" value="1"/>
</dbReference>
<dbReference type="InterPro" id="IPR013120">
    <property type="entry name" value="FAR_NAD-bd"/>
</dbReference>
<evidence type="ECO:0000256" key="2">
    <source>
        <dbReference type="ARBA" id="ARBA00005928"/>
    </source>
</evidence>
<organism evidence="13 14">
    <name type="scientific">Ceutorhynchus assimilis</name>
    <name type="common">cabbage seed weevil</name>
    <dbReference type="NCBI Taxonomy" id="467358"/>
    <lineage>
        <taxon>Eukaryota</taxon>
        <taxon>Metazoa</taxon>
        <taxon>Ecdysozoa</taxon>
        <taxon>Arthropoda</taxon>
        <taxon>Hexapoda</taxon>
        <taxon>Insecta</taxon>
        <taxon>Pterygota</taxon>
        <taxon>Neoptera</taxon>
        <taxon>Endopterygota</taxon>
        <taxon>Coleoptera</taxon>
        <taxon>Polyphaga</taxon>
        <taxon>Cucujiformia</taxon>
        <taxon>Curculionidae</taxon>
        <taxon>Ceutorhynchinae</taxon>
        <taxon>Ceutorhynchus</taxon>
    </lineage>
</organism>
<dbReference type="EC" id="1.2.1.84" evidence="10"/>
<accession>A0A9N9QRZ3</accession>
<keyword evidence="5 10" id="KW-0521">NADP</keyword>
<evidence type="ECO:0000313" key="14">
    <source>
        <dbReference type="Proteomes" id="UP001152799"/>
    </source>
</evidence>
<comment type="subcellular location">
    <subcellularLocation>
        <location evidence="1">Membrane</location>
        <topology evidence="1">Multi-pass membrane protein</topology>
    </subcellularLocation>
</comment>
<dbReference type="InterPro" id="IPR026055">
    <property type="entry name" value="FAR"/>
</dbReference>
<comment type="catalytic activity">
    <reaction evidence="9 10">
        <text>a long-chain fatty acyl-CoA + 2 NADPH + 2 H(+) = a long-chain primary fatty alcohol + 2 NADP(+) + CoA</text>
        <dbReference type="Rhea" id="RHEA:52716"/>
        <dbReference type="ChEBI" id="CHEBI:15378"/>
        <dbReference type="ChEBI" id="CHEBI:57287"/>
        <dbReference type="ChEBI" id="CHEBI:57783"/>
        <dbReference type="ChEBI" id="CHEBI:58349"/>
        <dbReference type="ChEBI" id="CHEBI:77396"/>
        <dbReference type="ChEBI" id="CHEBI:83139"/>
        <dbReference type="EC" id="1.2.1.84"/>
    </reaction>
</comment>
<keyword evidence="8 10" id="KW-0472">Membrane</keyword>
<evidence type="ECO:0000256" key="10">
    <source>
        <dbReference type="RuleBase" id="RU363097"/>
    </source>
</evidence>
<feature type="domain" description="Thioester reductase (TE)" evidence="12">
    <location>
        <begin position="21"/>
        <end position="291"/>
    </location>
</feature>
<keyword evidence="4 10" id="KW-0812">Transmembrane</keyword>
<protein>
    <recommendedName>
        <fullName evidence="10">Fatty acyl-CoA reductase</fullName>
        <ecNumber evidence="10">1.2.1.84</ecNumber>
    </recommendedName>
</protein>
<dbReference type="GO" id="GO:0005777">
    <property type="term" value="C:peroxisome"/>
    <property type="evidence" value="ECO:0007669"/>
    <property type="project" value="TreeGrafter"/>
</dbReference>
<proteinExistence type="inferred from homology"/>
<evidence type="ECO:0000313" key="13">
    <source>
        <dbReference type="EMBL" id="CAG9772724.1"/>
    </source>
</evidence>
<evidence type="ECO:0000256" key="5">
    <source>
        <dbReference type="ARBA" id="ARBA00022857"/>
    </source>
</evidence>
<keyword evidence="3 10" id="KW-0444">Lipid biosynthesis</keyword>
<evidence type="ECO:0000256" key="8">
    <source>
        <dbReference type="ARBA" id="ARBA00023136"/>
    </source>
</evidence>
<sequence length="515" mass="58656">MITFEDKIPIPKYFSGKKLFITGGSGFMGKVLIEKILRSCPDVSTIYVLIRPKKGKSPEERIKLITDIPLFDTLKKQIPDNLKKIVPVLGDVMNIGLGLSAESRKLLTNEVDIIYHAAASVRFDDPLKDAILLNTRGTREVVHLAQEMNHLDVLVHVSTTYCQADKKVIEEKIYPAHADWRESIYIAENADPHILDILTPHYLNGMPNTYTFTKSLAEHVVNDLCSGQIPCVIFRPSIVISSLKDPVPGWIDNFNGPVGILVASGKGILRSLYTEPSLTADYIPVDIVIRALLMATWAKSLEKNNQLSASVYNGSNNNINNITINQLIEMGRKLCWEYPLNNVLWYPSGVVTRCYPNHILRIVLSHILPALVVDGLLKLTGNRPILLKIQRKIFIANMALQFFITQEWKFENEKSAALEDVILDEDRNDFAYGRRDVDPYEYFTKALMGARQYLLKEDNSTFEQAKIHSRRMYVLFVFCNILWYIGLVYLVLFKIDVVGILGRVLDRFYLYFNQL</sequence>
<name>A0A9N9QRZ3_9CUCU</name>
<dbReference type="GO" id="GO:0016020">
    <property type="term" value="C:membrane"/>
    <property type="evidence" value="ECO:0007669"/>
    <property type="project" value="UniProtKB-SubCell"/>
</dbReference>
<dbReference type="PANTHER" id="PTHR11011:SF24">
    <property type="entry name" value="FATTY ACYL-COA REDUCTASE"/>
    <property type="match status" value="1"/>
</dbReference>
<feature type="transmembrane region" description="Helical" evidence="10">
    <location>
        <begin position="472"/>
        <end position="493"/>
    </location>
</feature>
<dbReference type="GO" id="GO:0035336">
    <property type="term" value="P:long-chain fatty-acyl-CoA metabolic process"/>
    <property type="evidence" value="ECO:0007669"/>
    <property type="project" value="TreeGrafter"/>
</dbReference>
<evidence type="ECO:0000259" key="12">
    <source>
        <dbReference type="Pfam" id="PF07993"/>
    </source>
</evidence>
<dbReference type="PANTHER" id="PTHR11011">
    <property type="entry name" value="MALE STERILITY PROTEIN 2-RELATED"/>
    <property type="match status" value="1"/>
</dbReference>
<feature type="domain" description="Fatty acyl-CoA reductase C-terminal" evidence="11">
    <location>
        <begin position="366"/>
        <end position="457"/>
    </location>
</feature>
<dbReference type="Proteomes" id="UP001152799">
    <property type="component" value="Chromosome 8"/>
</dbReference>
<dbReference type="Pfam" id="PF07993">
    <property type="entry name" value="NAD_binding_4"/>
    <property type="match status" value="1"/>
</dbReference>
<dbReference type="GO" id="GO:0080019">
    <property type="term" value="F:alcohol-forming very long-chain fatty acyl-CoA reductase activity"/>
    <property type="evidence" value="ECO:0007669"/>
    <property type="project" value="InterPro"/>
</dbReference>